<evidence type="ECO:0000256" key="5">
    <source>
        <dbReference type="ARBA" id="ARBA00022723"/>
    </source>
</evidence>
<evidence type="ECO:0000256" key="1">
    <source>
        <dbReference type="ARBA" id="ARBA00000077"/>
    </source>
</evidence>
<dbReference type="InterPro" id="IPR036397">
    <property type="entry name" value="RNaseH_sf"/>
</dbReference>
<dbReference type="EMBL" id="MPUK01000019">
    <property type="protein sequence ID" value="ONH64702.1"/>
    <property type="molecule type" value="Genomic_DNA"/>
</dbReference>
<dbReference type="GO" id="GO:0046872">
    <property type="term" value="F:metal ion binding"/>
    <property type="evidence" value="ECO:0007669"/>
    <property type="project" value="UniProtKB-KW"/>
</dbReference>
<keyword evidence="7" id="KW-0378">Hydrolase</keyword>
<name>A0A1V2KYH0_CYBFA</name>
<evidence type="ECO:0000313" key="11">
    <source>
        <dbReference type="Proteomes" id="UP000189513"/>
    </source>
</evidence>
<feature type="compositionally biased region" description="Polar residues" evidence="8">
    <location>
        <begin position="308"/>
        <end position="320"/>
    </location>
</feature>
<dbReference type="InterPro" id="IPR002156">
    <property type="entry name" value="RNaseH_domain"/>
</dbReference>
<keyword evidence="11" id="KW-1185">Reference proteome</keyword>
<dbReference type="SUPFAM" id="SSF53098">
    <property type="entry name" value="Ribonuclease H-like"/>
    <property type="match status" value="2"/>
</dbReference>
<feature type="region of interest" description="Disordered" evidence="8">
    <location>
        <begin position="334"/>
        <end position="359"/>
    </location>
</feature>
<evidence type="ECO:0000256" key="6">
    <source>
        <dbReference type="ARBA" id="ARBA00022759"/>
    </source>
</evidence>
<evidence type="ECO:0000259" key="9">
    <source>
        <dbReference type="PROSITE" id="PS50879"/>
    </source>
</evidence>
<reference evidence="11" key="1">
    <citation type="journal article" date="2017" name="Genome Announc.">
        <title>Genome sequences of Cyberlindnera fabianii 65, Pichia kudriavzevii 129, and Saccharomyces cerevisiae 131 isolated from fermented masau fruits in Zimbabwe.</title>
        <authorList>
            <person name="van Rijswijck I.M.H."/>
            <person name="Derks M.F.L."/>
            <person name="Abee T."/>
            <person name="de Ridder D."/>
            <person name="Smid E.J."/>
        </authorList>
    </citation>
    <scope>NUCLEOTIDE SEQUENCE [LARGE SCALE GENOMIC DNA]</scope>
    <source>
        <strain evidence="11">65</strain>
    </source>
</reference>
<dbReference type="EC" id="3.1.26.4" evidence="3"/>
<comment type="catalytic activity">
    <reaction evidence="1">
        <text>Endonucleolytic cleavage to 5'-phosphomonoester.</text>
        <dbReference type="EC" id="3.1.26.4"/>
    </reaction>
</comment>
<accession>A0A1V2KYH0</accession>
<dbReference type="PANTHER" id="PTHR10642:SF26">
    <property type="entry name" value="RIBONUCLEASE H1"/>
    <property type="match status" value="1"/>
</dbReference>
<gene>
    <name evidence="10" type="ORF">BON22_5464</name>
</gene>
<evidence type="ECO:0000256" key="3">
    <source>
        <dbReference type="ARBA" id="ARBA00012180"/>
    </source>
</evidence>
<dbReference type="GO" id="GO:0043137">
    <property type="term" value="P:DNA replication, removal of RNA primer"/>
    <property type="evidence" value="ECO:0007669"/>
    <property type="project" value="TreeGrafter"/>
</dbReference>
<feature type="compositionally biased region" description="Low complexity" evidence="8">
    <location>
        <begin position="32"/>
        <end position="42"/>
    </location>
</feature>
<keyword evidence="6" id="KW-0255">Endonuclease</keyword>
<evidence type="ECO:0000256" key="8">
    <source>
        <dbReference type="SAM" id="MobiDB-lite"/>
    </source>
</evidence>
<dbReference type="AlphaFoldDB" id="A0A1V2KYH0"/>
<dbReference type="GO" id="GO:0003676">
    <property type="term" value="F:nucleic acid binding"/>
    <property type="evidence" value="ECO:0007669"/>
    <property type="project" value="InterPro"/>
</dbReference>
<keyword evidence="4" id="KW-0540">Nuclease</keyword>
<proteinExistence type="inferred from homology"/>
<evidence type="ECO:0000256" key="4">
    <source>
        <dbReference type="ARBA" id="ARBA00022722"/>
    </source>
</evidence>
<dbReference type="VEuPathDB" id="FungiDB:BON22_5464"/>
<dbReference type="PANTHER" id="PTHR10642">
    <property type="entry name" value="RIBONUCLEASE H1"/>
    <property type="match status" value="1"/>
</dbReference>
<dbReference type="InterPro" id="IPR050092">
    <property type="entry name" value="RNase_H"/>
</dbReference>
<feature type="region of interest" description="Disordered" evidence="8">
    <location>
        <begin position="291"/>
        <end position="321"/>
    </location>
</feature>
<dbReference type="Gene3D" id="3.30.420.10">
    <property type="entry name" value="Ribonuclease H-like superfamily/Ribonuclease H"/>
    <property type="match status" value="2"/>
</dbReference>
<evidence type="ECO:0000313" key="10">
    <source>
        <dbReference type="EMBL" id="ONH64702.1"/>
    </source>
</evidence>
<dbReference type="Pfam" id="PF00075">
    <property type="entry name" value="RNase_H"/>
    <property type="match status" value="1"/>
</dbReference>
<evidence type="ECO:0000256" key="7">
    <source>
        <dbReference type="ARBA" id="ARBA00022801"/>
    </source>
</evidence>
<evidence type="ECO:0000256" key="2">
    <source>
        <dbReference type="ARBA" id="ARBA00005300"/>
    </source>
</evidence>
<dbReference type="Proteomes" id="UP000189513">
    <property type="component" value="Unassembled WGS sequence"/>
</dbReference>
<protein>
    <recommendedName>
        <fullName evidence="3">ribonuclease H</fullName>
        <ecNumber evidence="3">3.1.26.4</ecNumber>
    </recommendedName>
</protein>
<dbReference type="InterPro" id="IPR012337">
    <property type="entry name" value="RNaseH-like_sf"/>
</dbReference>
<dbReference type="PROSITE" id="PS50879">
    <property type="entry name" value="RNASE_H_1"/>
    <property type="match status" value="1"/>
</dbReference>
<feature type="domain" description="RNase H type-1" evidence="9">
    <location>
        <begin position="369"/>
        <end position="524"/>
    </location>
</feature>
<dbReference type="GO" id="GO:0004523">
    <property type="term" value="F:RNA-DNA hybrid ribonuclease activity"/>
    <property type="evidence" value="ECO:0007669"/>
    <property type="project" value="UniProtKB-EC"/>
</dbReference>
<keyword evidence="5" id="KW-0479">Metal-binding</keyword>
<sequence length="529" mass="59505">MVFSTVVAGVFSDFKQELLRLYHDFTGTEQHSSSSSDMIASSMTLPDQTPPELCGTLPDQTRPEPCGTNDESKSVITAEKVEQSDPQPQQKATRKTKKQMKAERAKKDRNLNIRALGKWKVYTDGSFSPYQKNGGYGVYFGNDDPRNMSRYLDYCRNSFEAEVHAINAGLNAIYTEIKKIRKKGRGEIHKYVLVSDSKDAISAIITWRVSPPSQSGIPQSLLSISGPKSSLAQLFVPFIKSCEDVRETFNVTSNVTAASITIPDQAPLDLCDTNEKSKSVIYAKEVEQLNSQPQKKAKKKKRAMTAVPVTTTDHTPSNLRSNKDKLKSVFYAEGVDKSSRQPEKKAKNKTKKQLKAERAEKDRNLNIKALREQCVFTDGSYSQYENNGGYGVYFGANDPRNMSDYLDYCEDCFEAEVRAIHAGLNAILREIRKLREKGGGKIRRYLIKNDSQSAVNAIIHRLTTDSIGKQQIRWANKTYHVIRAFYFNHSEIFSGHVFDIIWVQGHSGVEGNNKAHKLANLGRLTYSNH</sequence>
<comment type="similarity">
    <text evidence="2">Belongs to the RNase H family.</text>
</comment>
<organism evidence="10 11">
    <name type="scientific">Cyberlindnera fabianii</name>
    <name type="common">Yeast</name>
    <name type="synonym">Hansenula fabianii</name>
    <dbReference type="NCBI Taxonomy" id="36022"/>
    <lineage>
        <taxon>Eukaryota</taxon>
        <taxon>Fungi</taxon>
        <taxon>Dikarya</taxon>
        <taxon>Ascomycota</taxon>
        <taxon>Saccharomycotina</taxon>
        <taxon>Saccharomycetes</taxon>
        <taxon>Phaffomycetales</taxon>
        <taxon>Phaffomycetaceae</taxon>
        <taxon>Cyberlindnera</taxon>
    </lineage>
</organism>
<feature type="compositionally biased region" description="Basic and acidic residues" evidence="8">
    <location>
        <begin position="334"/>
        <end position="345"/>
    </location>
</feature>
<comment type="caution">
    <text evidence="10">The sequence shown here is derived from an EMBL/GenBank/DDBJ whole genome shotgun (WGS) entry which is preliminary data.</text>
</comment>
<feature type="region of interest" description="Disordered" evidence="8">
    <location>
        <begin position="28"/>
        <end position="106"/>
    </location>
</feature>